<dbReference type="EMBL" id="JBFSOO010000003">
    <property type="protein sequence ID" value="MEZ6852965.1"/>
    <property type="molecule type" value="Genomic_DNA"/>
</dbReference>
<keyword evidence="1" id="KW-0732">Signal</keyword>
<comment type="caution">
    <text evidence="2">The sequence shown here is derived from an EMBL/GenBank/DDBJ whole genome shotgun (WGS) entry which is preliminary data.</text>
</comment>
<dbReference type="InterPro" id="IPR011050">
    <property type="entry name" value="Pectin_lyase_fold/virulence"/>
</dbReference>
<dbReference type="SUPFAM" id="SSF51126">
    <property type="entry name" value="Pectin lyase-like"/>
    <property type="match status" value="1"/>
</dbReference>
<proteinExistence type="predicted"/>
<dbReference type="RefSeq" id="WP_371150137.1">
    <property type="nucleotide sequence ID" value="NZ_JBFSOO010000003.1"/>
</dbReference>
<evidence type="ECO:0000313" key="2">
    <source>
        <dbReference type="EMBL" id="MEZ6852965.1"/>
    </source>
</evidence>
<feature type="chain" id="PRO_5045060741" evidence="1">
    <location>
        <begin position="29"/>
        <end position="852"/>
    </location>
</feature>
<protein>
    <submittedName>
        <fullName evidence="2">Beta strand repeat-containing protein</fullName>
    </submittedName>
</protein>
<gene>
    <name evidence="2" type="ORF">AB2Z07_05355</name>
</gene>
<evidence type="ECO:0000256" key="1">
    <source>
        <dbReference type="SAM" id="SignalP"/>
    </source>
</evidence>
<sequence>MRNYAGLFLASASLFCVSLLFCPFVLVAGTDIDIAEGETATVTAGTIANFTLGAGNHLDDLGSITAEEDSYLFEGVTSPVAVVVDSATGEVRFENVGTITATNTDGNACGILNNTAGVTIRVDGTATGTVTATGTKTAGTDQTYVQGFGGKRRDYTSKLIGSSFNINVYATSNGNEAAYAKGLRSGIVELTNLVGNIEARATSENKDANVSAIDCRTTGTFGTIFGDITSIAQSHNAAGVASEAIAAFGIYGATGISIETLDASSTITATAYSDTLNSLEGSTSFRNLTSYGLETWHGDININQLDGTINTSARSNTSTVATVKGICAREGDLTILNLSGTVRAIGDTVFAEDSTTTVYAIDAYDESATPTKGNLTLTSSGVIEAIAPRSSKAYAIFAGNVGDVTLLNGSKTTGQVVLMGDSSSLRLEKGATLTNTGNSALSYTLGTWVNGDVTNDGTIIVTGKNAVGVYVKDSGSTLTNTGTIKADGASSTAIWVNGGVATHSGSIITSNGATACNVDSGGEFVLSGSSTNSISGDVELDNGTLRVSNGKWTLSELNAQNDSTITVRNDKNTDSGSQLAIGKLSLHGSTINMNLSSPLLRSPLPSSTVAEHPEDANIVNIASFATSNQIDGHLVAGKNAILSLGTSSSQDAITAINDTGLWGASGASAVLYLGKPYTLTAGSSLHVDGTLTSTPATPTNPDATFGANSLLIINAKTIPEGGAAITSTSTARLTVDPGAYLQILRAAPGTIKVAEFAPNLTSGWSLSNIYMRNVLLYPESSSLLHSFTVTLGLYGSAAVFGAEGSTAKFLDDYTIAGMTGSLTSASERFMDSLLTSADSDAAYNVEKAANLA</sequence>
<organism evidence="2 3">
    <name type="scientific">Halodesulfovibrio aestuarii</name>
    <dbReference type="NCBI Taxonomy" id="126333"/>
    <lineage>
        <taxon>Bacteria</taxon>
        <taxon>Pseudomonadati</taxon>
        <taxon>Thermodesulfobacteriota</taxon>
        <taxon>Desulfovibrionia</taxon>
        <taxon>Desulfovibrionales</taxon>
        <taxon>Desulfovibrionaceae</taxon>
        <taxon>Halodesulfovibrio</taxon>
    </lineage>
</organism>
<evidence type="ECO:0000313" key="3">
    <source>
        <dbReference type="Proteomes" id="UP001568358"/>
    </source>
</evidence>
<feature type="signal peptide" evidence="1">
    <location>
        <begin position="1"/>
        <end position="28"/>
    </location>
</feature>
<accession>A0ABV4JQE5</accession>
<reference evidence="2 3" key="1">
    <citation type="submission" date="2024-07" db="EMBL/GenBank/DDBJ databases">
        <title>Active virus-host system and metabolic interactions in a Lokiarchaeon culture.</title>
        <authorList>
            <person name="Ponce Toledo R.I."/>
            <person name="Rodrigues Oliveira T."/>
            <person name="Schleper C."/>
        </authorList>
    </citation>
    <scope>NUCLEOTIDE SEQUENCE [LARGE SCALE GENOMIC DNA]</scope>
    <source>
        <strain evidence="2 3">B35</strain>
    </source>
</reference>
<keyword evidence="3" id="KW-1185">Reference proteome</keyword>
<dbReference type="Proteomes" id="UP001568358">
    <property type="component" value="Unassembled WGS sequence"/>
</dbReference>
<name>A0ABV4JQE5_9BACT</name>